<evidence type="ECO:0000259" key="1">
    <source>
        <dbReference type="PROSITE" id="PS50844"/>
    </source>
</evidence>
<dbReference type="InterPro" id="IPR013132">
    <property type="entry name" value="PseI/NeuA/B-like_N"/>
</dbReference>
<dbReference type="GO" id="GO:0047444">
    <property type="term" value="F:N-acylneuraminate-9-phosphate synthase activity"/>
    <property type="evidence" value="ECO:0007669"/>
    <property type="project" value="TreeGrafter"/>
</dbReference>
<accession>A0A927WI63</accession>
<dbReference type="RefSeq" id="WP_303668981.1">
    <property type="nucleotide sequence ID" value="NZ_SVCA01000003.1"/>
</dbReference>
<dbReference type="CDD" id="cd11615">
    <property type="entry name" value="SAF_NeuB_like"/>
    <property type="match status" value="1"/>
</dbReference>
<organism evidence="2 3">
    <name type="scientific">Selenomonas ruminantium</name>
    <dbReference type="NCBI Taxonomy" id="971"/>
    <lineage>
        <taxon>Bacteria</taxon>
        <taxon>Bacillati</taxon>
        <taxon>Bacillota</taxon>
        <taxon>Negativicutes</taxon>
        <taxon>Selenomonadales</taxon>
        <taxon>Selenomonadaceae</taxon>
        <taxon>Selenomonas</taxon>
    </lineage>
</organism>
<evidence type="ECO:0000313" key="3">
    <source>
        <dbReference type="Proteomes" id="UP000772151"/>
    </source>
</evidence>
<sequence length="357" mass="40209">MNNTIMERLAKGKFVLIAEIGVNYYDIATKLNITLMEAAKFMVLSAKNAGIHAVKFQTYKAGTLAAKKSPSYWDTREEPTTSQYELFQKFDHFGEAEYKELHAFCEQIGIEFCSTPFDVESADYLNPLMNVYKISSSDLSNLPFIEYMAKKNKPIILSIGASNEDEICKAVETIEKYNDKKITLLHCVLEYPTPYEDANLAKIRTLKERFPQCYIGYSDHTKPDDDSDVIKTAYLLGAQVVEKHFTLDKKLTGNDHYHAMDPHDAEEILNAVTYVQKLSGKGELSCLETEAAARKNARRSLVAVCAIAKGAVITREMLTFKRPGTGISPSEIERVIGRKAKVDIPEDEILTQDMIED</sequence>
<dbReference type="InterPro" id="IPR013785">
    <property type="entry name" value="Aldolase_TIM"/>
</dbReference>
<protein>
    <submittedName>
        <fullName evidence="2">Acetylneuraminic acid synthetase</fullName>
    </submittedName>
</protein>
<dbReference type="Pfam" id="PF08666">
    <property type="entry name" value="SAF"/>
    <property type="match status" value="1"/>
</dbReference>
<comment type="caution">
    <text evidence="2">The sequence shown here is derived from an EMBL/GenBank/DDBJ whole genome shotgun (WGS) entry which is preliminary data.</text>
</comment>
<proteinExistence type="predicted"/>
<name>A0A927WI63_SELRU</name>
<dbReference type="InterPro" id="IPR036732">
    <property type="entry name" value="AFP_Neu5c_C_sf"/>
</dbReference>
<dbReference type="Pfam" id="PF03102">
    <property type="entry name" value="NeuB"/>
    <property type="match status" value="1"/>
</dbReference>
<dbReference type="Gene3D" id="3.90.1210.10">
    <property type="entry name" value="Antifreeze-like/N-acetylneuraminic acid synthase C-terminal domain"/>
    <property type="match status" value="1"/>
</dbReference>
<gene>
    <name evidence="2" type="ORF">E7203_05540</name>
</gene>
<dbReference type="PANTHER" id="PTHR42966">
    <property type="entry name" value="N-ACETYLNEURAMINATE SYNTHASE"/>
    <property type="match status" value="1"/>
</dbReference>
<feature type="domain" description="AFP-like" evidence="1">
    <location>
        <begin position="300"/>
        <end position="357"/>
    </location>
</feature>
<dbReference type="InterPro" id="IPR051690">
    <property type="entry name" value="PseI-like"/>
</dbReference>
<dbReference type="InterPro" id="IPR006190">
    <property type="entry name" value="SAF_AFP_Neu5Ac"/>
</dbReference>
<dbReference type="SUPFAM" id="SSF51269">
    <property type="entry name" value="AFP III-like domain"/>
    <property type="match status" value="1"/>
</dbReference>
<reference evidence="2" key="1">
    <citation type="submission" date="2019-04" db="EMBL/GenBank/DDBJ databases">
        <title>Evolution of Biomass-Degrading Anaerobic Consortia Revealed by Metagenomics.</title>
        <authorList>
            <person name="Peng X."/>
        </authorList>
    </citation>
    <scope>NUCLEOTIDE SEQUENCE</scope>
    <source>
        <strain evidence="2">SIG242</strain>
    </source>
</reference>
<dbReference type="InterPro" id="IPR057736">
    <property type="entry name" value="SAF_PseI/NeuA/NeuB"/>
</dbReference>
<dbReference type="EMBL" id="SVCA01000003">
    <property type="protein sequence ID" value="MBE6084920.1"/>
    <property type="molecule type" value="Genomic_DNA"/>
</dbReference>
<evidence type="ECO:0000313" key="2">
    <source>
        <dbReference type="EMBL" id="MBE6084920.1"/>
    </source>
</evidence>
<dbReference type="PANTHER" id="PTHR42966:SF1">
    <property type="entry name" value="SIALIC ACID SYNTHASE"/>
    <property type="match status" value="1"/>
</dbReference>
<dbReference type="SUPFAM" id="SSF51569">
    <property type="entry name" value="Aldolase"/>
    <property type="match status" value="1"/>
</dbReference>
<dbReference type="SMART" id="SM00858">
    <property type="entry name" value="SAF"/>
    <property type="match status" value="1"/>
</dbReference>
<dbReference type="GO" id="GO:0016051">
    <property type="term" value="P:carbohydrate biosynthetic process"/>
    <property type="evidence" value="ECO:0007669"/>
    <property type="project" value="InterPro"/>
</dbReference>
<dbReference type="AlphaFoldDB" id="A0A927WI63"/>
<dbReference type="Proteomes" id="UP000772151">
    <property type="component" value="Unassembled WGS sequence"/>
</dbReference>
<dbReference type="PROSITE" id="PS50844">
    <property type="entry name" value="AFP_LIKE"/>
    <property type="match status" value="1"/>
</dbReference>
<dbReference type="Gene3D" id="3.20.20.70">
    <property type="entry name" value="Aldolase class I"/>
    <property type="match status" value="1"/>
</dbReference>
<dbReference type="InterPro" id="IPR013974">
    <property type="entry name" value="SAF"/>
</dbReference>